<feature type="region of interest" description="Disordered" evidence="1">
    <location>
        <begin position="107"/>
        <end position="175"/>
    </location>
</feature>
<organism evidence="2 3">
    <name type="scientific">Duncaniella dubosii</name>
    <dbReference type="NCBI Taxonomy" id="2518971"/>
    <lineage>
        <taxon>Bacteria</taxon>
        <taxon>Pseudomonadati</taxon>
        <taxon>Bacteroidota</taxon>
        <taxon>Bacteroidia</taxon>
        <taxon>Bacteroidales</taxon>
        <taxon>Muribaculaceae</taxon>
        <taxon>Duncaniella</taxon>
    </lineage>
</organism>
<dbReference type="EMBL" id="CP039396">
    <property type="protein sequence ID" value="QCD41593.1"/>
    <property type="molecule type" value="Genomic_DNA"/>
</dbReference>
<evidence type="ECO:0000313" key="2">
    <source>
        <dbReference type="EMBL" id="QCD41593.1"/>
    </source>
</evidence>
<gene>
    <name evidence="2" type="ORF">E7747_04375</name>
</gene>
<dbReference type="RefSeq" id="WP_136414350.1">
    <property type="nucleotide sequence ID" value="NZ_CBFGAE010000005.1"/>
</dbReference>
<sequence length="175" mass="19954">MNTQNAIVTVSANFRTHKPHFSRSKSAKERWTKPVSKAFYEKLRLRCEQIFEEMRYGSGWVMNFMPAVDRYISTGETPGMCDEGIRIVFICLRHEIDMALERSAKARKRAAERREGKEAAQTATPADEPHKKEKGTLPTDTADAVTPDCKAETFSPTTEPVSEIRIQRNNREESS</sequence>
<dbReference type="AlphaFoldDB" id="A0A4P7W151"/>
<evidence type="ECO:0000256" key="1">
    <source>
        <dbReference type="SAM" id="MobiDB-lite"/>
    </source>
</evidence>
<name>A0A4P7W151_9BACT</name>
<keyword evidence="3" id="KW-1185">Reference proteome</keyword>
<protein>
    <submittedName>
        <fullName evidence="2">Uncharacterized protein</fullName>
    </submittedName>
</protein>
<reference evidence="3" key="1">
    <citation type="submission" date="2019-02" db="EMBL/GenBank/DDBJ databases">
        <title>Isolation and identification of novel species under the genus Muribaculum.</title>
        <authorList>
            <person name="Miyake S."/>
            <person name="Ding Y."/>
            <person name="Low A."/>
            <person name="Soh M."/>
            <person name="Seedorf H."/>
        </authorList>
    </citation>
    <scope>NUCLEOTIDE SEQUENCE [LARGE SCALE GENOMIC DNA]</scope>
    <source>
        <strain evidence="3">H5</strain>
    </source>
</reference>
<proteinExistence type="predicted"/>
<dbReference type="Proteomes" id="UP000297149">
    <property type="component" value="Chromosome"/>
</dbReference>
<evidence type="ECO:0000313" key="3">
    <source>
        <dbReference type="Proteomes" id="UP000297149"/>
    </source>
</evidence>
<accession>A0A4P7W151</accession>
<feature type="compositionally biased region" description="Basic and acidic residues" evidence="1">
    <location>
        <begin position="165"/>
        <end position="175"/>
    </location>
</feature>
<dbReference type="KEGG" id="ddb:E7747_04375"/>